<protein>
    <submittedName>
        <fullName evidence="3">DUF1566 domain-containing protein</fullName>
    </submittedName>
</protein>
<keyword evidence="4" id="KW-1185">Reference proteome</keyword>
<feature type="chain" id="PRO_5045331797" evidence="1">
    <location>
        <begin position="25"/>
        <end position="181"/>
    </location>
</feature>
<feature type="domain" description="Lcl C-terminal" evidence="2">
    <location>
        <begin position="54"/>
        <end position="175"/>
    </location>
</feature>
<dbReference type="PANTHER" id="PTHR35812:SF1">
    <property type="entry name" value="LIPOPROTEIN"/>
    <property type="match status" value="1"/>
</dbReference>
<dbReference type="EMBL" id="JAVRHX010000004">
    <property type="protein sequence ID" value="MDT0595918.1"/>
    <property type="molecule type" value="Genomic_DNA"/>
</dbReference>
<accession>A0ABU2ZTF0</accession>
<dbReference type="Proteomes" id="UP001253545">
    <property type="component" value="Unassembled WGS sequence"/>
</dbReference>
<dbReference type="PANTHER" id="PTHR35812">
    <property type="entry name" value="LIPOPROTEIN"/>
    <property type="match status" value="1"/>
</dbReference>
<feature type="signal peptide" evidence="1">
    <location>
        <begin position="1"/>
        <end position="24"/>
    </location>
</feature>
<dbReference type="InterPro" id="IPR011460">
    <property type="entry name" value="Lcl_C"/>
</dbReference>
<evidence type="ECO:0000256" key="1">
    <source>
        <dbReference type="SAM" id="SignalP"/>
    </source>
</evidence>
<evidence type="ECO:0000313" key="4">
    <source>
        <dbReference type="Proteomes" id="UP001253545"/>
    </source>
</evidence>
<sequence>MKKVSFKVILVLMLFTLSSIKVIAQTAVCASDISPTTDSEEFTILDSGNVWHIPSNLVFMRCSIGQTFDGTTCTGESRSLSWQQALVSSIQVNIDSTANLPSWRLPNIKELAVISERACVRPAINEEVFPNTPPDAFWTSTPSVKTTDMAWSITYTNASQSLLPTNSSLFVRLVRSRLATE</sequence>
<dbReference type="RefSeq" id="WP_311369437.1">
    <property type="nucleotide sequence ID" value="NZ_JAVRHX010000004.1"/>
</dbReference>
<name>A0ABU2ZTF0_9ALTE</name>
<comment type="caution">
    <text evidence="3">The sequence shown here is derived from an EMBL/GenBank/DDBJ whole genome shotgun (WGS) entry which is preliminary data.</text>
</comment>
<dbReference type="Pfam" id="PF07603">
    <property type="entry name" value="Lcl_C"/>
    <property type="match status" value="1"/>
</dbReference>
<keyword evidence="1" id="KW-0732">Signal</keyword>
<evidence type="ECO:0000313" key="3">
    <source>
        <dbReference type="EMBL" id="MDT0595918.1"/>
    </source>
</evidence>
<gene>
    <name evidence="3" type="ORF">RM552_13765</name>
</gene>
<reference evidence="3 4" key="1">
    <citation type="submission" date="2023-09" db="EMBL/GenBank/DDBJ databases">
        <authorList>
            <person name="Rey-Velasco X."/>
        </authorList>
    </citation>
    <scope>NUCLEOTIDE SEQUENCE [LARGE SCALE GENOMIC DNA]</scope>
    <source>
        <strain evidence="3 4">P117</strain>
    </source>
</reference>
<evidence type="ECO:0000259" key="2">
    <source>
        <dbReference type="Pfam" id="PF07603"/>
    </source>
</evidence>
<proteinExistence type="predicted"/>
<organism evidence="3 4">
    <name type="scientific">Glaciecola petra</name>
    <dbReference type="NCBI Taxonomy" id="3075602"/>
    <lineage>
        <taxon>Bacteria</taxon>
        <taxon>Pseudomonadati</taxon>
        <taxon>Pseudomonadota</taxon>
        <taxon>Gammaproteobacteria</taxon>
        <taxon>Alteromonadales</taxon>
        <taxon>Alteromonadaceae</taxon>
        <taxon>Glaciecola</taxon>
    </lineage>
</organism>